<gene>
    <name evidence="2" type="ORF">CKAH01_06551</name>
</gene>
<protein>
    <recommendedName>
        <fullName evidence="4">Secreted protein</fullName>
    </recommendedName>
</protein>
<keyword evidence="3" id="KW-1185">Reference proteome</keyword>
<dbReference type="AlphaFoldDB" id="A0AAE0D3H4"/>
<sequence>MGSPFLLSAILMTCSCPSPAIPNPTASQGSTPASRSCPDIECHPSACRFLVSRPSPVNSTWRWLQVDQRTVGIGVGRQSWTTRWCPHVSLLTRTGSQ</sequence>
<evidence type="ECO:0000256" key="1">
    <source>
        <dbReference type="SAM" id="SignalP"/>
    </source>
</evidence>
<dbReference type="Proteomes" id="UP001281614">
    <property type="component" value="Unassembled WGS sequence"/>
</dbReference>
<comment type="caution">
    <text evidence="2">The sequence shown here is derived from an EMBL/GenBank/DDBJ whole genome shotgun (WGS) entry which is preliminary data.</text>
</comment>
<feature type="signal peptide" evidence="1">
    <location>
        <begin position="1"/>
        <end position="20"/>
    </location>
</feature>
<keyword evidence="1" id="KW-0732">Signal</keyword>
<proteinExistence type="predicted"/>
<name>A0AAE0D3H4_COLKA</name>
<evidence type="ECO:0000313" key="2">
    <source>
        <dbReference type="EMBL" id="KAK2749054.1"/>
    </source>
</evidence>
<dbReference type="EMBL" id="VYYT01000278">
    <property type="protein sequence ID" value="KAK2749054.1"/>
    <property type="molecule type" value="Genomic_DNA"/>
</dbReference>
<accession>A0AAE0D3H4</accession>
<evidence type="ECO:0008006" key="4">
    <source>
        <dbReference type="Google" id="ProtNLM"/>
    </source>
</evidence>
<organism evidence="2 3">
    <name type="scientific">Colletotrichum kahawae</name>
    <name type="common">Coffee berry disease fungus</name>
    <dbReference type="NCBI Taxonomy" id="34407"/>
    <lineage>
        <taxon>Eukaryota</taxon>
        <taxon>Fungi</taxon>
        <taxon>Dikarya</taxon>
        <taxon>Ascomycota</taxon>
        <taxon>Pezizomycotina</taxon>
        <taxon>Sordariomycetes</taxon>
        <taxon>Hypocreomycetidae</taxon>
        <taxon>Glomerellales</taxon>
        <taxon>Glomerellaceae</taxon>
        <taxon>Colletotrichum</taxon>
        <taxon>Colletotrichum gloeosporioides species complex</taxon>
    </lineage>
</organism>
<evidence type="ECO:0000313" key="3">
    <source>
        <dbReference type="Proteomes" id="UP001281614"/>
    </source>
</evidence>
<feature type="chain" id="PRO_5042120018" description="Secreted protein" evidence="1">
    <location>
        <begin position="21"/>
        <end position="97"/>
    </location>
</feature>
<reference evidence="2" key="1">
    <citation type="submission" date="2023-02" db="EMBL/GenBank/DDBJ databases">
        <title>Colletotrichum kahawae CIFC_Que2 genome sequencing and assembly.</title>
        <authorList>
            <person name="Baroncelli R."/>
        </authorList>
    </citation>
    <scope>NUCLEOTIDE SEQUENCE</scope>
    <source>
        <strain evidence="2">CIFC_Que2</strain>
    </source>
</reference>